<dbReference type="AlphaFoldDB" id="A0A5B9EB29"/>
<organism evidence="5 6">
    <name type="scientific">Terriglobus albidus</name>
    <dbReference type="NCBI Taxonomy" id="1592106"/>
    <lineage>
        <taxon>Bacteria</taxon>
        <taxon>Pseudomonadati</taxon>
        <taxon>Acidobacteriota</taxon>
        <taxon>Terriglobia</taxon>
        <taxon>Terriglobales</taxon>
        <taxon>Acidobacteriaceae</taxon>
        <taxon>Terriglobus</taxon>
    </lineage>
</organism>
<dbReference type="InterPro" id="IPR005650">
    <property type="entry name" value="BlaI_family"/>
</dbReference>
<dbReference type="Gene3D" id="1.10.4040.10">
    <property type="entry name" value="Penicillinase repressor domain"/>
    <property type="match status" value="1"/>
</dbReference>
<dbReference type="InterPro" id="IPR036388">
    <property type="entry name" value="WH-like_DNA-bd_sf"/>
</dbReference>
<dbReference type="Gene3D" id="1.10.10.10">
    <property type="entry name" value="Winged helix-like DNA-binding domain superfamily/Winged helix DNA-binding domain"/>
    <property type="match status" value="1"/>
</dbReference>
<keyword evidence="6" id="KW-1185">Reference proteome</keyword>
<evidence type="ECO:0000256" key="1">
    <source>
        <dbReference type="ARBA" id="ARBA00011046"/>
    </source>
</evidence>
<evidence type="ECO:0000313" key="6">
    <source>
        <dbReference type="Proteomes" id="UP000321820"/>
    </source>
</evidence>
<accession>A0A5B9EB29</accession>
<keyword evidence="3" id="KW-0238">DNA-binding</keyword>
<dbReference type="GO" id="GO:0003677">
    <property type="term" value="F:DNA binding"/>
    <property type="evidence" value="ECO:0007669"/>
    <property type="project" value="UniProtKB-KW"/>
</dbReference>
<evidence type="ECO:0000313" key="5">
    <source>
        <dbReference type="EMBL" id="QEE27880.1"/>
    </source>
</evidence>
<dbReference type="EMBL" id="CP042806">
    <property type="protein sequence ID" value="QEE27880.1"/>
    <property type="molecule type" value="Genomic_DNA"/>
</dbReference>
<dbReference type="SUPFAM" id="SSF46785">
    <property type="entry name" value="Winged helix' DNA-binding domain"/>
    <property type="match status" value="1"/>
</dbReference>
<dbReference type="RefSeq" id="WP_147647070.1">
    <property type="nucleotide sequence ID" value="NZ_CP042806.1"/>
</dbReference>
<evidence type="ECO:0000256" key="3">
    <source>
        <dbReference type="ARBA" id="ARBA00023125"/>
    </source>
</evidence>
<dbReference type="KEGG" id="talb:FTW19_07660"/>
<comment type="similarity">
    <text evidence="1">Belongs to the BlaI transcriptional regulatory family.</text>
</comment>
<dbReference type="InterPro" id="IPR036390">
    <property type="entry name" value="WH_DNA-bd_sf"/>
</dbReference>
<dbReference type="Proteomes" id="UP000321820">
    <property type="component" value="Chromosome"/>
</dbReference>
<sequence>MKKNAPLPLPTEAELEILNVLWNSGPSTVREVHAVLGRDTGYTTVLKQMQVMAAKGLLSRSERFRSHVYEARLPKQETQQRLAGNLLNRAFEGSASHLVLGALSSKPVSAKELAEIRRILDDFERGSK</sequence>
<dbReference type="OrthoDB" id="279010at2"/>
<dbReference type="Pfam" id="PF03965">
    <property type="entry name" value="Penicillinase_R"/>
    <property type="match status" value="1"/>
</dbReference>
<gene>
    <name evidence="5" type="ORF">FTW19_07660</name>
</gene>
<protein>
    <submittedName>
        <fullName evidence="5">BlaI/MecI/CopY family transcriptional regulator</fullName>
    </submittedName>
</protein>
<proteinExistence type="inferred from homology"/>
<reference evidence="5 6" key="1">
    <citation type="submission" date="2019-08" db="EMBL/GenBank/DDBJ databases">
        <title>Complete genome sequence of Terriglobus albidus strain ORNL.</title>
        <authorList>
            <person name="Podar M."/>
        </authorList>
    </citation>
    <scope>NUCLEOTIDE SEQUENCE [LARGE SCALE GENOMIC DNA]</scope>
    <source>
        <strain evidence="5 6">ORNL</strain>
    </source>
</reference>
<keyword evidence="4" id="KW-0804">Transcription</keyword>
<evidence type="ECO:0000256" key="2">
    <source>
        <dbReference type="ARBA" id="ARBA00023015"/>
    </source>
</evidence>
<evidence type="ECO:0000256" key="4">
    <source>
        <dbReference type="ARBA" id="ARBA00023163"/>
    </source>
</evidence>
<name>A0A5B9EB29_9BACT</name>
<dbReference type="PIRSF" id="PIRSF019455">
    <property type="entry name" value="CopR_AtkY"/>
    <property type="match status" value="1"/>
</dbReference>
<keyword evidence="2" id="KW-0805">Transcription regulation</keyword>
<dbReference type="GO" id="GO:0045892">
    <property type="term" value="P:negative regulation of DNA-templated transcription"/>
    <property type="evidence" value="ECO:0007669"/>
    <property type="project" value="InterPro"/>
</dbReference>